<organism evidence="2 3">
    <name type="scientific">Olpidium bornovanus</name>
    <dbReference type="NCBI Taxonomy" id="278681"/>
    <lineage>
        <taxon>Eukaryota</taxon>
        <taxon>Fungi</taxon>
        <taxon>Fungi incertae sedis</taxon>
        <taxon>Olpidiomycota</taxon>
        <taxon>Olpidiomycotina</taxon>
        <taxon>Olpidiomycetes</taxon>
        <taxon>Olpidiales</taxon>
        <taxon>Olpidiaceae</taxon>
        <taxon>Olpidium</taxon>
    </lineage>
</organism>
<sequence>MLAADNGQHTDYSDLADAERKGGAGFPILHSSPMANFGSSKTGPMSEGCFAYKIFPNYQYATLEITYPTQGDVNGTGGDGTPVCYSYKGWVAGESDSEVPQISAGGCITPGNPSWVVRGLPDGGRGKCEIPLWPAWVTAVVVVASVAVLCAAGVAVYCAGVKKHWWAAARYRSVGTKSPRRRREDTALRDFAGVQEQP</sequence>
<proteinExistence type="predicted"/>
<keyword evidence="1" id="KW-0472">Membrane</keyword>
<accession>A0A8H7ZZB0</accession>
<gene>
    <name evidence="2" type="ORF">BJ554DRAFT_5603</name>
</gene>
<keyword evidence="3" id="KW-1185">Reference proteome</keyword>
<evidence type="ECO:0000256" key="1">
    <source>
        <dbReference type="SAM" id="Phobius"/>
    </source>
</evidence>
<evidence type="ECO:0000313" key="3">
    <source>
        <dbReference type="Proteomes" id="UP000673691"/>
    </source>
</evidence>
<name>A0A8H7ZZB0_9FUNG</name>
<feature type="transmembrane region" description="Helical" evidence="1">
    <location>
        <begin position="133"/>
        <end position="160"/>
    </location>
</feature>
<reference evidence="2 3" key="1">
    <citation type="journal article" name="Sci. Rep.">
        <title>Genome-scale phylogenetic analyses confirm Olpidium as the closest living zoosporic fungus to the non-flagellated, terrestrial fungi.</title>
        <authorList>
            <person name="Chang Y."/>
            <person name="Rochon D."/>
            <person name="Sekimoto S."/>
            <person name="Wang Y."/>
            <person name="Chovatia M."/>
            <person name="Sandor L."/>
            <person name="Salamov A."/>
            <person name="Grigoriev I.V."/>
            <person name="Stajich J.E."/>
            <person name="Spatafora J.W."/>
        </authorList>
    </citation>
    <scope>NUCLEOTIDE SEQUENCE [LARGE SCALE GENOMIC DNA]</scope>
    <source>
        <strain evidence="2">S191</strain>
    </source>
</reference>
<dbReference type="Proteomes" id="UP000673691">
    <property type="component" value="Unassembled WGS sequence"/>
</dbReference>
<dbReference type="OrthoDB" id="2125357at2759"/>
<keyword evidence="1" id="KW-1133">Transmembrane helix</keyword>
<keyword evidence="1" id="KW-0812">Transmembrane</keyword>
<comment type="caution">
    <text evidence="2">The sequence shown here is derived from an EMBL/GenBank/DDBJ whole genome shotgun (WGS) entry which is preliminary data.</text>
</comment>
<dbReference type="AlphaFoldDB" id="A0A8H7ZZB0"/>
<dbReference type="EMBL" id="JAEFCI010002631">
    <property type="protein sequence ID" value="KAG5462102.1"/>
    <property type="molecule type" value="Genomic_DNA"/>
</dbReference>
<evidence type="ECO:0000313" key="2">
    <source>
        <dbReference type="EMBL" id="KAG5462102.1"/>
    </source>
</evidence>
<protein>
    <submittedName>
        <fullName evidence="2">Uncharacterized protein</fullName>
    </submittedName>
</protein>